<organism evidence="7 8">
    <name type="scientific">Sciurus carolinensis</name>
    <name type="common">Eastern gray squirrel</name>
    <dbReference type="NCBI Taxonomy" id="30640"/>
    <lineage>
        <taxon>Eukaryota</taxon>
        <taxon>Metazoa</taxon>
        <taxon>Chordata</taxon>
        <taxon>Craniata</taxon>
        <taxon>Vertebrata</taxon>
        <taxon>Euteleostomi</taxon>
        <taxon>Mammalia</taxon>
        <taxon>Eutheria</taxon>
        <taxon>Euarchontoglires</taxon>
        <taxon>Glires</taxon>
        <taxon>Rodentia</taxon>
        <taxon>Sciuromorpha</taxon>
        <taxon>Sciuridae</taxon>
        <taxon>Sciurinae</taxon>
        <taxon>Sciurini</taxon>
        <taxon>Sciurus</taxon>
    </lineage>
</organism>
<dbReference type="AlphaFoldDB" id="A0AA41SNS5"/>
<dbReference type="Gene3D" id="1.10.418.10">
    <property type="entry name" value="Calponin-like domain"/>
    <property type="match status" value="1"/>
</dbReference>
<feature type="region of interest" description="Disordered" evidence="5">
    <location>
        <begin position="564"/>
        <end position="595"/>
    </location>
</feature>
<evidence type="ECO:0000256" key="4">
    <source>
        <dbReference type="ARBA" id="ARBA00023242"/>
    </source>
</evidence>
<dbReference type="InterPro" id="IPR039041">
    <property type="entry name" value="Nav/unc-53"/>
</dbReference>
<dbReference type="PANTHER" id="PTHR12784">
    <property type="entry name" value="STEERIN"/>
    <property type="match status" value="1"/>
</dbReference>
<feature type="compositionally biased region" description="Low complexity" evidence="5">
    <location>
        <begin position="491"/>
        <end position="500"/>
    </location>
</feature>
<evidence type="ECO:0000256" key="3">
    <source>
        <dbReference type="ARBA" id="ARBA00023054"/>
    </source>
</evidence>
<reference evidence="7" key="1">
    <citation type="submission" date="2020-03" db="EMBL/GenBank/DDBJ databases">
        <title>Studies in the Genomics of Life Span.</title>
        <authorList>
            <person name="Glass D."/>
        </authorList>
    </citation>
    <scope>NUCLEOTIDE SEQUENCE</scope>
    <source>
        <strain evidence="7">SUZIE</strain>
        <tissue evidence="7">Muscle</tissue>
    </source>
</reference>
<comment type="subcellular location">
    <subcellularLocation>
        <location evidence="1">Nucleus</location>
    </subcellularLocation>
</comment>
<keyword evidence="3" id="KW-0175">Coiled coil</keyword>
<feature type="compositionally biased region" description="Polar residues" evidence="5">
    <location>
        <begin position="564"/>
        <end position="588"/>
    </location>
</feature>
<dbReference type="FunFam" id="1.10.418.10:FF:000018">
    <property type="entry name" value="Neuron navigator 2"/>
    <property type="match status" value="1"/>
</dbReference>
<feature type="compositionally biased region" description="Low complexity" evidence="5">
    <location>
        <begin position="104"/>
        <end position="116"/>
    </location>
</feature>
<dbReference type="GO" id="GO:0005634">
    <property type="term" value="C:nucleus"/>
    <property type="evidence" value="ECO:0007669"/>
    <property type="project" value="UniProtKB-SubCell"/>
</dbReference>
<dbReference type="EMBL" id="JAATJV010134190">
    <property type="protein sequence ID" value="MBZ3869264.1"/>
    <property type="molecule type" value="Genomic_DNA"/>
</dbReference>
<gene>
    <name evidence="7" type="ORF">SUZIE_102085</name>
</gene>
<dbReference type="InterPro" id="IPR001715">
    <property type="entry name" value="CH_dom"/>
</dbReference>
<dbReference type="GO" id="GO:0022008">
    <property type="term" value="P:neurogenesis"/>
    <property type="evidence" value="ECO:0007669"/>
    <property type="project" value="InterPro"/>
</dbReference>
<accession>A0AA41SNS5</accession>
<feature type="compositionally biased region" description="Low complexity" evidence="5">
    <location>
        <begin position="515"/>
        <end position="533"/>
    </location>
</feature>
<dbReference type="InterPro" id="IPR036872">
    <property type="entry name" value="CH_dom_sf"/>
</dbReference>
<evidence type="ECO:0000256" key="2">
    <source>
        <dbReference type="ARBA" id="ARBA00006255"/>
    </source>
</evidence>
<keyword evidence="4" id="KW-0539">Nucleus</keyword>
<feature type="compositionally biased region" description="Polar residues" evidence="5">
    <location>
        <begin position="189"/>
        <end position="204"/>
    </location>
</feature>
<evidence type="ECO:0000256" key="5">
    <source>
        <dbReference type="SAM" id="MobiDB-lite"/>
    </source>
</evidence>
<comment type="caution">
    <text evidence="7">The sequence shown here is derived from an EMBL/GenBank/DDBJ whole genome shotgun (WGS) entry which is preliminary data.</text>
</comment>
<dbReference type="PANTHER" id="PTHR12784:SF6">
    <property type="entry name" value="NEURON NAVIGATOR 2"/>
    <property type="match status" value="1"/>
</dbReference>
<dbReference type="CDD" id="cd21285">
    <property type="entry name" value="CH_NAV2"/>
    <property type="match status" value="1"/>
</dbReference>
<feature type="region of interest" description="Disordered" evidence="5">
    <location>
        <begin position="104"/>
        <end position="533"/>
    </location>
</feature>
<evidence type="ECO:0000259" key="6">
    <source>
        <dbReference type="PROSITE" id="PS50021"/>
    </source>
</evidence>
<feature type="compositionally biased region" description="Basic and acidic residues" evidence="5">
    <location>
        <begin position="365"/>
        <end position="405"/>
    </location>
</feature>
<evidence type="ECO:0000313" key="7">
    <source>
        <dbReference type="EMBL" id="MBZ3869264.1"/>
    </source>
</evidence>
<protein>
    <submittedName>
        <fullName evidence="7">Neuron navigator 2</fullName>
    </submittedName>
</protein>
<dbReference type="SMART" id="SM00033">
    <property type="entry name" value="CH"/>
    <property type="match status" value="1"/>
</dbReference>
<dbReference type="PROSITE" id="PS50021">
    <property type="entry name" value="CH"/>
    <property type="match status" value="1"/>
</dbReference>
<dbReference type="Pfam" id="PF00307">
    <property type="entry name" value="CH"/>
    <property type="match status" value="1"/>
</dbReference>
<feature type="compositionally biased region" description="Polar residues" evidence="5">
    <location>
        <begin position="242"/>
        <end position="256"/>
    </location>
</feature>
<comment type="similarity">
    <text evidence="2">Belongs to the Nav/unc-53 family.</text>
</comment>
<evidence type="ECO:0000256" key="1">
    <source>
        <dbReference type="ARBA" id="ARBA00004123"/>
    </source>
</evidence>
<evidence type="ECO:0000313" key="8">
    <source>
        <dbReference type="Proteomes" id="UP001166674"/>
    </source>
</evidence>
<dbReference type="SUPFAM" id="SSF47576">
    <property type="entry name" value="Calponin-homology domain, CH-domain"/>
    <property type="match status" value="1"/>
</dbReference>
<name>A0AA41SNS5_SCICA</name>
<feature type="domain" description="Calponin-homology (CH)" evidence="6">
    <location>
        <begin position="1"/>
        <end position="104"/>
    </location>
</feature>
<proteinExistence type="inferred from homology"/>
<sequence length="847" mass="90202">MIYTDWANHYLAKSGHKRLIKDLQQDVTDGVLLAQVIQVVANEKIEDINGCPKNRSQMIENIDACLNFLAAKGINIQGLSAEEIRNGNLKAILGLFFSLSRYKQQQQQPQKQHLSSPLPPTGSQVAGAPSQCQSGTPQQQVPATPQAPCQPHQPAPHQPSKAQAEMQSRLPGPTARVSAAGSEAKTRGGSATANNRRSQSFNNYDKSKPVTSPPPPPPPSSHEKAPPQPSQPCPASKPWRSKSLSVKHSATSSMLSVKSPGPETPRPTPEAMKPAPNNQKSMLEKLKLFNSKGGSKAGEGPGSRDTSCERLEILPSFEESEELEAAGRALSSTGSTSSSPKIALKGIAQRTFSRALTNKKSSPKGSEKEKEKQQREKEKEKGKDLTKRASVTDRPDLKEEPKEEPSGTAMTEMPKKSSKIASFIPKGGKLSSAKKEAAAPSHSGIPKPGMKSTPGKSPSAPVPPKEGERNRSSKPGSGLPPQKPQLDGRHSSSSSSLASSEGKGPGGATLNHSISSQTVSGSVGTTQTTGSNTVSVQLPQPQQQYNHPNTATVAPFLYRSQTDTEGNVTAESSPAGVSTESSHYSKSGQPALEELTGEDPEARRLRTVKNIADLRQNLEETMSSLRGTQVTHSTLETTFDTNVTTEISGRSILSLTGRPTPLSWRLGQSSPRLQAGDAPSMGNGYPPRANASRFISTESGRYVYSAPLRRQLASRGSSICHVDVSDKAGDEVDLEGISMDAPGYMSDGDVLSKNIRADDITSGYMTDGGLGLYTRRLNRLPDGMAVVRETLQRNTSLGLGDADSSWLCPVLSVDAAVRYASLLSQCNIPSLACDTQMLIQPCVPPAA</sequence>
<dbReference type="Proteomes" id="UP001166674">
    <property type="component" value="Unassembled WGS sequence"/>
</dbReference>
<keyword evidence="8" id="KW-1185">Reference proteome</keyword>
<feature type="compositionally biased region" description="Low complexity" evidence="5">
    <location>
        <begin position="136"/>
        <end position="150"/>
    </location>
</feature>
<feature type="compositionally biased region" description="Pro residues" evidence="5">
    <location>
        <begin position="211"/>
        <end position="232"/>
    </location>
</feature>